<keyword evidence="3" id="KW-1185">Reference proteome</keyword>
<dbReference type="OrthoDB" id="3422781at2"/>
<name>A0A1Q9LRM4_9PSEU</name>
<proteinExistence type="predicted"/>
<accession>A0A1Q9LRM4</accession>
<dbReference type="InterPro" id="IPR012338">
    <property type="entry name" value="Beta-lactam/transpept-like"/>
</dbReference>
<dbReference type="PANTHER" id="PTHR43283">
    <property type="entry name" value="BETA-LACTAMASE-RELATED"/>
    <property type="match status" value="1"/>
</dbReference>
<sequence length="370" mass="39221">MTSTTLQLGAVEELFEAEIARGVETGVQLSVAHAGRVADLAVGDNGAGAPLTTGTRVPWTCSSKPIGALAFGAAWESGALDLDTRVVEVLPGFTGGGKEEVRVRDLLTHTTGLDEPLGGVDPAGAQVSSWADVEDLLWGTIQAARTEVLPGTRMIYNAVTNWFVLDRVLGAVTGGAPGDSYRSLFDRLGLTTATLGADWSLPAEQRVTPHASPDQEAGLATMNLVSAMPLPGAGVWGTMADLRVVGDVLLAGGRHAGERLVGPATAQALTATHWPGTPRKHIDDSDFPYGLGIMTLPSIFGRRCSFRTYGHAGGNTSTLLVDPRFDLVVAVYWNGRLDDVKTFARRYALVRALYDALDLPRLPQRRPSEQ</sequence>
<dbReference type="Pfam" id="PF00144">
    <property type="entry name" value="Beta-lactamase"/>
    <property type="match status" value="1"/>
</dbReference>
<dbReference type="InterPro" id="IPR050789">
    <property type="entry name" value="Diverse_Enzym_Activities"/>
</dbReference>
<protein>
    <recommendedName>
        <fullName evidence="1">Beta-lactamase-related domain-containing protein</fullName>
    </recommendedName>
</protein>
<reference evidence="2 3" key="1">
    <citation type="submission" date="2016-10" db="EMBL/GenBank/DDBJ databases">
        <title>The Draft Genome Sequence of Actinokineospora bangkokensis 44EHWT reveals the biosynthetic pathway of antifungal compounds Thailandins with unusual extender unit butylmalonyl-CoA.</title>
        <authorList>
            <person name="Greule A."/>
            <person name="Intra B."/>
            <person name="Flemming S."/>
            <person name="Rommel M.G."/>
            <person name="Panbangred W."/>
            <person name="Bechthold A."/>
        </authorList>
    </citation>
    <scope>NUCLEOTIDE SEQUENCE [LARGE SCALE GENOMIC DNA]</scope>
    <source>
        <strain evidence="2 3">44EHW</strain>
    </source>
</reference>
<comment type="caution">
    <text evidence="2">The sequence shown here is derived from an EMBL/GenBank/DDBJ whole genome shotgun (WGS) entry which is preliminary data.</text>
</comment>
<gene>
    <name evidence="2" type="ORF">BJP25_13105</name>
</gene>
<evidence type="ECO:0000313" key="2">
    <source>
        <dbReference type="EMBL" id="OLR94654.1"/>
    </source>
</evidence>
<feature type="domain" description="Beta-lactamase-related" evidence="1">
    <location>
        <begin position="13"/>
        <end position="346"/>
    </location>
</feature>
<evidence type="ECO:0000259" key="1">
    <source>
        <dbReference type="Pfam" id="PF00144"/>
    </source>
</evidence>
<dbReference type="RefSeq" id="WP_075974034.1">
    <property type="nucleotide sequence ID" value="NZ_MKQR01000007.1"/>
</dbReference>
<dbReference type="InterPro" id="IPR001466">
    <property type="entry name" value="Beta-lactam-related"/>
</dbReference>
<dbReference type="EMBL" id="MKQR01000007">
    <property type="protein sequence ID" value="OLR94654.1"/>
    <property type="molecule type" value="Genomic_DNA"/>
</dbReference>
<dbReference type="STRING" id="1193682.BJP25_13105"/>
<dbReference type="AlphaFoldDB" id="A0A1Q9LRM4"/>
<dbReference type="Proteomes" id="UP000186040">
    <property type="component" value="Unassembled WGS sequence"/>
</dbReference>
<evidence type="ECO:0000313" key="3">
    <source>
        <dbReference type="Proteomes" id="UP000186040"/>
    </source>
</evidence>
<dbReference type="Gene3D" id="3.40.710.10">
    <property type="entry name" value="DD-peptidase/beta-lactamase superfamily"/>
    <property type="match status" value="1"/>
</dbReference>
<dbReference type="SUPFAM" id="SSF56601">
    <property type="entry name" value="beta-lactamase/transpeptidase-like"/>
    <property type="match status" value="1"/>
</dbReference>
<organism evidence="2 3">
    <name type="scientific">Actinokineospora bangkokensis</name>
    <dbReference type="NCBI Taxonomy" id="1193682"/>
    <lineage>
        <taxon>Bacteria</taxon>
        <taxon>Bacillati</taxon>
        <taxon>Actinomycetota</taxon>
        <taxon>Actinomycetes</taxon>
        <taxon>Pseudonocardiales</taxon>
        <taxon>Pseudonocardiaceae</taxon>
        <taxon>Actinokineospora</taxon>
    </lineage>
</organism>